<reference evidence="7" key="1">
    <citation type="submission" date="2016-10" db="EMBL/GenBank/DDBJ databases">
        <authorList>
            <person name="Varghese N."/>
            <person name="Submissions S."/>
        </authorList>
    </citation>
    <scope>NUCLEOTIDE SEQUENCE [LARGE SCALE GENOMIC DNA]</scope>
    <source>
        <strain evidence="7">DSM 44796</strain>
    </source>
</reference>
<feature type="DNA-binding region" description="H-T-H motif" evidence="4">
    <location>
        <begin position="37"/>
        <end position="56"/>
    </location>
</feature>
<accession>A0A1G9MTQ9</accession>
<dbReference type="SUPFAM" id="SSF46689">
    <property type="entry name" value="Homeodomain-like"/>
    <property type="match status" value="1"/>
</dbReference>
<evidence type="ECO:0000259" key="5">
    <source>
        <dbReference type="PROSITE" id="PS50977"/>
    </source>
</evidence>
<dbReference type="PROSITE" id="PS50977">
    <property type="entry name" value="HTH_TETR_2"/>
    <property type="match status" value="1"/>
</dbReference>
<evidence type="ECO:0000256" key="3">
    <source>
        <dbReference type="ARBA" id="ARBA00023163"/>
    </source>
</evidence>
<dbReference type="EMBL" id="FNET01000013">
    <property type="protein sequence ID" value="SDL77484.1"/>
    <property type="molecule type" value="Genomic_DNA"/>
</dbReference>
<dbReference type="InterPro" id="IPR001647">
    <property type="entry name" value="HTH_TetR"/>
</dbReference>
<dbReference type="Pfam" id="PF00440">
    <property type="entry name" value="TetR_N"/>
    <property type="match status" value="1"/>
</dbReference>
<dbReference type="AlphaFoldDB" id="A0A1G9MTQ9"/>
<dbReference type="PANTHER" id="PTHR47506">
    <property type="entry name" value="TRANSCRIPTIONAL REGULATORY PROTEIN"/>
    <property type="match status" value="1"/>
</dbReference>
<dbReference type="GO" id="GO:0003677">
    <property type="term" value="F:DNA binding"/>
    <property type="evidence" value="ECO:0007669"/>
    <property type="project" value="UniProtKB-UniRule"/>
</dbReference>
<name>A0A1G9MTQ9_9PSEU</name>
<evidence type="ECO:0000313" key="6">
    <source>
        <dbReference type="EMBL" id="SDL77484.1"/>
    </source>
</evidence>
<gene>
    <name evidence="6" type="ORF">SAMN04488074_113128</name>
</gene>
<evidence type="ECO:0000256" key="1">
    <source>
        <dbReference type="ARBA" id="ARBA00023015"/>
    </source>
</evidence>
<proteinExistence type="predicted"/>
<keyword evidence="1" id="KW-0805">Transcription regulation</keyword>
<keyword evidence="3" id="KW-0804">Transcription</keyword>
<feature type="domain" description="HTH tetR-type" evidence="5">
    <location>
        <begin position="14"/>
        <end position="74"/>
    </location>
</feature>
<dbReference type="Proteomes" id="UP000199682">
    <property type="component" value="Unassembled WGS sequence"/>
</dbReference>
<organism evidence="6 7">
    <name type="scientific">Lentzea albidocapillata subsp. violacea</name>
    <dbReference type="NCBI Taxonomy" id="128104"/>
    <lineage>
        <taxon>Bacteria</taxon>
        <taxon>Bacillati</taxon>
        <taxon>Actinomycetota</taxon>
        <taxon>Actinomycetes</taxon>
        <taxon>Pseudonocardiales</taxon>
        <taxon>Pseudonocardiaceae</taxon>
        <taxon>Lentzea</taxon>
    </lineage>
</organism>
<evidence type="ECO:0000256" key="4">
    <source>
        <dbReference type="PROSITE-ProRule" id="PRU00335"/>
    </source>
</evidence>
<dbReference type="Gene3D" id="1.10.357.10">
    <property type="entry name" value="Tetracycline Repressor, domain 2"/>
    <property type="match status" value="1"/>
</dbReference>
<evidence type="ECO:0000256" key="2">
    <source>
        <dbReference type="ARBA" id="ARBA00023125"/>
    </source>
</evidence>
<keyword evidence="2 4" id="KW-0238">DNA-binding</keyword>
<dbReference type="InterPro" id="IPR009057">
    <property type="entry name" value="Homeodomain-like_sf"/>
</dbReference>
<sequence length="199" mass="22056">MFLERTLAYGTVARRNRDDWTEIALRALAEGGLPAVAIEPLAARAGATKGSVYHHFPNREALLKATVERWEREHTEKVIELVESEQTPHGKLRTLFAMVLDQTRKGSVEMALQAGAGNELIAPVLQRVTEKRIGYLTELFEQLGFGKAQARRRALIAFSLYLGQAQMWTTLPGLVEPVLDEAVQVLTQKSDQAAVAHNA</sequence>
<evidence type="ECO:0000313" key="7">
    <source>
        <dbReference type="Proteomes" id="UP000199682"/>
    </source>
</evidence>
<dbReference type="PANTHER" id="PTHR47506:SF6">
    <property type="entry name" value="HTH-TYPE TRANSCRIPTIONAL REPRESSOR NEMR"/>
    <property type="match status" value="1"/>
</dbReference>
<protein>
    <submittedName>
        <fullName evidence="6">Transcriptional regulator, TetR family</fullName>
    </submittedName>
</protein>